<feature type="transmembrane region" description="Helical" evidence="2">
    <location>
        <begin position="204"/>
        <end position="224"/>
    </location>
</feature>
<feature type="chain" id="PRO_5038952976" description="EGF-like domain-containing protein" evidence="3">
    <location>
        <begin position="20"/>
        <end position="234"/>
    </location>
</feature>
<reference evidence="5" key="2">
    <citation type="submission" date="2020-11" db="EMBL/GenBank/DDBJ databases">
        <authorList>
            <person name="McCartney M.A."/>
            <person name="Auch B."/>
            <person name="Kono T."/>
            <person name="Mallez S."/>
            <person name="Becker A."/>
            <person name="Gohl D.M."/>
            <person name="Silverstein K.A.T."/>
            <person name="Koren S."/>
            <person name="Bechman K.B."/>
            <person name="Herman A."/>
            <person name="Abrahante J.E."/>
            <person name="Garbe J."/>
        </authorList>
    </citation>
    <scope>NUCLEOTIDE SEQUENCE</scope>
    <source>
        <strain evidence="5">Duluth1</strain>
        <tissue evidence="5">Whole animal</tissue>
    </source>
</reference>
<dbReference type="AlphaFoldDB" id="A0A9D3YBS3"/>
<evidence type="ECO:0000313" key="5">
    <source>
        <dbReference type="EMBL" id="KAH3695434.1"/>
    </source>
</evidence>
<keyword evidence="2" id="KW-0472">Membrane</keyword>
<keyword evidence="2" id="KW-1133">Transmembrane helix</keyword>
<reference evidence="5" key="1">
    <citation type="journal article" date="2019" name="bioRxiv">
        <title>The Genome of the Zebra Mussel, Dreissena polymorpha: A Resource for Invasive Species Research.</title>
        <authorList>
            <person name="McCartney M.A."/>
            <person name="Auch B."/>
            <person name="Kono T."/>
            <person name="Mallez S."/>
            <person name="Zhang Y."/>
            <person name="Obille A."/>
            <person name="Becker A."/>
            <person name="Abrahante J.E."/>
            <person name="Garbe J."/>
            <person name="Badalamenti J.P."/>
            <person name="Herman A."/>
            <person name="Mangelson H."/>
            <person name="Liachko I."/>
            <person name="Sullivan S."/>
            <person name="Sone E.D."/>
            <person name="Koren S."/>
            <person name="Silverstein K.A.T."/>
            <person name="Beckman K.B."/>
            <person name="Gohl D.M."/>
        </authorList>
    </citation>
    <scope>NUCLEOTIDE SEQUENCE</scope>
    <source>
        <strain evidence="5">Duluth1</strain>
        <tissue evidence="5">Whole animal</tissue>
    </source>
</reference>
<dbReference type="EMBL" id="JAIWYP010000016">
    <property type="protein sequence ID" value="KAH3695434.1"/>
    <property type="molecule type" value="Genomic_DNA"/>
</dbReference>
<comment type="caution">
    <text evidence="5">The sequence shown here is derived from an EMBL/GenBank/DDBJ whole genome shotgun (WGS) entry which is preliminary data.</text>
</comment>
<dbReference type="InterPro" id="IPR042350">
    <property type="entry name" value="ATRAID"/>
</dbReference>
<accession>A0A9D3YBS3</accession>
<keyword evidence="1" id="KW-0245">EGF-like domain</keyword>
<dbReference type="PROSITE" id="PS01186">
    <property type="entry name" value="EGF_2"/>
    <property type="match status" value="1"/>
</dbReference>
<dbReference type="PROSITE" id="PS00022">
    <property type="entry name" value="EGF_1"/>
    <property type="match status" value="1"/>
</dbReference>
<evidence type="ECO:0000256" key="3">
    <source>
        <dbReference type="SAM" id="SignalP"/>
    </source>
</evidence>
<keyword evidence="3" id="KW-0732">Signal</keyword>
<feature type="disulfide bond" evidence="1">
    <location>
        <begin position="186"/>
        <end position="195"/>
    </location>
</feature>
<evidence type="ECO:0000256" key="2">
    <source>
        <dbReference type="SAM" id="Phobius"/>
    </source>
</evidence>
<keyword evidence="1" id="KW-1015">Disulfide bond</keyword>
<dbReference type="InterPro" id="IPR000742">
    <property type="entry name" value="EGF"/>
</dbReference>
<feature type="domain" description="EGF-like" evidence="4">
    <location>
        <begin position="155"/>
        <end position="196"/>
    </location>
</feature>
<keyword evidence="2" id="KW-0812">Transmembrane</keyword>
<name>A0A9D3YBS3_DREPO</name>
<evidence type="ECO:0000313" key="6">
    <source>
        <dbReference type="Proteomes" id="UP000828390"/>
    </source>
</evidence>
<keyword evidence="6" id="KW-1185">Reference proteome</keyword>
<evidence type="ECO:0000259" key="4">
    <source>
        <dbReference type="PROSITE" id="PS50026"/>
    </source>
</evidence>
<sequence length="234" mass="26075">MIMLRYIFFAICFVLKLIGNECVKPNEVPDVCSKCEDRTSSSEVVGFCQKSNSSGHLIVDKACCLNYSSEETFTVLGLDFSHCNISSITGVINVYPDLHILMLENNTNLQVSDQDFRGLSKLVYLSLPLTMNCPGGNNSWRISEISNNAMLCREEIDLCIQNNVTCESQNSSICVLVGPGEVECLCQAGYYGYKCLRQGTFPTVVFSISLCIIVVMLSALLWLAQRRKIKPKTY</sequence>
<organism evidence="5 6">
    <name type="scientific">Dreissena polymorpha</name>
    <name type="common">Zebra mussel</name>
    <name type="synonym">Mytilus polymorpha</name>
    <dbReference type="NCBI Taxonomy" id="45954"/>
    <lineage>
        <taxon>Eukaryota</taxon>
        <taxon>Metazoa</taxon>
        <taxon>Spiralia</taxon>
        <taxon>Lophotrochozoa</taxon>
        <taxon>Mollusca</taxon>
        <taxon>Bivalvia</taxon>
        <taxon>Autobranchia</taxon>
        <taxon>Heteroconchia</taxon>
        <taxon>Euheterodonta</taxon>
        <taxon>Imparidentia</taxon>
        <taxon>Neoheterodontei</taxon>
        <taxon>Myida</taxon>
        <taxon>Dreissenoidea</taxon>
        <taxon>Dreissenidae</taxon>
        <taxon>Dreissena</taxon>
    </lineage>
</organism>
<evidence type="ECO:0000256" key="1">
    <source>
        <dbReference type="PROSITE-ProRule" id="PRU00076"/>
    </source>
</evidence>
<gene>
    <name evidence="5" type="ORF">DPMN_082893</name>
</gene>
<dbReference type="OrthoDB" id="9989713at2759"/>
<dbReference type="PANTHER" id="PTHR15926">
    <property type="entry name" value="ALL-TRANS RETINOIC ACID-INDUCED DIFFERENTIATION FACTOR"/>
    <property type="match status" value="1"/>
</dbReference>
<dbReference type="PROSITE" id="PS50026">
    <property type="entry name" value="EGF_3"/>
    <property type="match status" value="1"/>
</dbReference>
<dbReference type="Proteomes" id="UP000828390">
    <property type="component" value="Unassembled WGS sequence"/>
</dbReference>
<dbReference type="SUPFAM" id="SSF52058">
    <property type="entry name" value="L domain-like"/>
    <property type="match status" value="1"/>
</dbReference>
<dbReference type="PANTHER" id="PTHR15926:SF1">
    <property type="entry name" value="ALL-TRANS RETINOIC ACID-INDUCED DIFFERENTIATION FACTOR"/>
    <property type="match status" value="1"/>
</dbReference>
<comment type="caution">
    <text evidence="1">Lacks conserved residue(s) required for the propagation of feature annotation.</text>
</comment>
<feature type="signal peptide" evidence="3">
    <location>
        <begin position="1"/>
        <end position="19"/>
    </location>
</feature>
<proteinExistence type="predicted"/>
<protein>
    <recommendedName>
        <fullName evidence="4">EGF-like domain-containing protein</fullName>
    </recommendedName>
</protein>